<accession>A0ABV5JVS9</accession>
<protein>
    <recommendedName>
        <fullName evidence="5">Sap-like sulfolipid-1-addressing protein</fullName>
    </recommendedName>
</protein>
<keyword evidence="2" id="KW-1133">Transmembrane helix</keyword>
<dbReference type="EMBL" id="JBHMDY010000013">
    <property type="protein sequence ID" value="MFB9261153.1"/>
    <property type="molecule type" value="Genomic_DNA"/>
</dbReference>
<keyword evidence="2" id="KW-0812">Transmembrane</keyword>
<evidence type="ECO:0000313" key="4">
    <source>
        <dbReference type="Proteomes" id="UP001589700"/>
    </source>
</evidence>
<keyword evidence="2" id="KW-0472">Membrane</keyword>
<proteinExistence type="predicted"/>
<evidence type="ECO:0000313" key="3">
    <source>
        <dbReference type="EMBL" id="MFB9261153.1"/>
    </source>
</evidence>
<feature type="transmembrane region" description="Helical" evidence="2">
    <location>
        <begin position="168"/>
        <end position="193"/>
    </location>
</feature>
<feature type="transmembrane region" description="Helical" evidence="2">
    <location>
        <begin position="87"/>
        <end position="106"/>
    </location>
</feature>
<feature type="region of interest" description="Disordered" evidence="1">
    <location>
        <begin position="110"/>
        <end position="129"/>
    </location>
</feature>
<organism evidence="3 4">
    <name type="scientific">Dietzia aerolata</name>
    <dbReference type="NCBI Taxonomy" id="595984"/>
    <lineage>
        <taxon>Bacteria</taxon>
        <taxon>Bacillati</taxon>
        <taxon>Actinomycetota</taxon>
        <taxon>Actinomycetes</taxon>
        <taxon>Mycobacteriales</taxon>
        <taxon>Dietziaceae</taxon>
        <taxon>Dietzia</taxon>
    </lineage>
</organism>
<dbReference type="Proteomes" id="UP001589700">
    <property type="component" value="Unassembled WGS sequence"/>
</dbReference>
<sequence length="239" mass="24711">MTSVVAVFAALPTLIGLGLALGMNPVLYGSTADTLARGVNVTSRLTALSAGMMTGATVLVVVVHGFNPANLVARVQHRADAVVEDRIIDLVVGIVLLVVAGAFAVWSRSAPRAPAGPEPAPADGDEAGESKSRTGLYVLGATSTVVGFTTLPIAYLTGRTVESASGDVVFMAVLYAVFLAALVAPFVLLAWVWSRFPATTQKVTALYDRALAWDSRVVASAVMMVIGVLSLVLAAIGFR</sequence>
<name>A0ABV5JVS9_9ACTN</name>
<feature type="transmembrane region" description="Helical" evidence="2">
    <location>
        <begin position="46"/>
        <end position="66"/>
    </location>
</feature>
<dbReference type="RefSeq" id="WP_182633002.1">
    <property type="nucleotide sequence ID" value="NZ_JAALDM010000222.1"/>
</dbReference>
<comment type="caution">
    <text evidence="3">The sequence shown here is derived from an EMBL/GenBank/DDBJ whole genome shotgun (WGS) entry which is preliminary data.</text>
</comment>
<feature type="transmembrane region" description="Helical" evidence="2">
    <location>
        <begin position="217"/>
        <end position="238"/>
    </location>
</feature>
<feature type="transmembrane region" description="Helical" evidence="2">
    <location>
        <begin position="136"/>
        <end position="156"/>
    </location>
</feature>
<evidence type="ECO:0000256" key="1">
    <source>
        <dbReference type="SAM" id="MobiDB-lite"/>
    </source>
</evidence>
<evidence type="ECO:0000256" key="2">
    <source>
        <dbReference type="SAM" id="Phobius"/>
    </source>
</evidence>
<gene>
    <name evidence="3" type="ORF">ACFFVD_15255</name>
</gene>
<evidence type="ECO:0008006" key="5">
    <source>
        <dbReference type="Google" id="ProtNLM"/>
    </source>
</evidence>
<reference evidence="3 4" key="1">
    <citation type="submission" date="2024-09" db="EMBL/GenBank/DDBJ databases">
        <authorList>
            <person name="Sun Q."/>
            <person name="Mori K."/>
        </authorList>
    </citation>
    <scope>NUCLEOTIDE SEQUENCE [LARGE SCALE GENOMIC DNA]</scope>
    <source>
        <strain evidence="3 4">CCM 7659</strain>
    </source>
</reference>
<keyword evidence="4" id="KW-1185">Reference proteome</keyword>